<evidence type="ECO:0000256" key="1">
    <source>
        <dbReference type="ARBA" id="ARBA00022729"/>
    </source>
</evidence>
<evidence type="ECO:0000256" key="6">
    <source>
        <dbReference type="SAM" id="SignalP"/>
    </source>
</evidence>
<keyword evidence="4" id="KW-0813">Transport</keyword>
<dbReference type="KEGG" id="aten:116304290"/>
<dbReference type="InterPro" id="IPR051171">
    <property type="entry name" value="CaCA"/>
</dbReference>
<dbReference type="SUPFAM" id="SSF141072">
    <property type="entry name" value="CalX-like"/>
    <property type="match status" value="3"/>
</dbReference>
<gene>
    <name evidence="9" type="primary">LOC116304290</name>
</gene>
<evidence type="ECO:0000256" key="2">
    <source>
        <dbReference type="ARBA" id="ARBA00022737"/>
    </source>
</evidence>
<protein>
    <submittedName>
        <fullName evidence="9">Uncharacterized protein LOC116304290</fullName>
    </submittedName>
</protein>
<keyword evidence="5" id="KW-1133">Transmembrane helix</keyword>
<dbReference type="OrthoDB" id="10301416at2759"/>
<keyword evidence="2" id="KW-0677">Repeat</keyword>
<proteinExistence type="predicted"/>
<keyword evidence="5" id="KW-0472">Membrane</keyword>
<reference evidence="9" key="1">
    <citation type="submission" date="2025-08" db="UniProtKB">
        <authorList>
            <consortium name="RefSeq"/>
        </authorList>
    </citation>
    <scope>IDENTIFICATION</scope>
</reference>
<dbReference type="AlphaFoldDB" id="A0A6P8IUM2"/>
<dbReference type="GeneID" id="116304290"/>
<keyword evidence="1 6" id="KW-0732">Signal</keyword>
<dbReference type="GO" id="GO:0030424">
    <property type="term" value="C:axon"/>
    <property type="evidence" value="ECO:0007669"/>
    <property type="project" value="TreeGrafter"/>
</dbReference>
<feature type="chain" id="PRO_5028021254" evidence="6">
    <location>
        <begin position="28"/>
        <end position="430"/>
    </location>
</feature>
<evidence type="ECO:0000259" key="7">
    <source>
        <dbReference type="SMART" id="SM00237"/>
    </source>
</evidence>
<accession>A0A6P8IUM2</accession>
<dbReference type="RefSeq" id="XP_031569858.1">
    <property type="nucleotide sequence ID" value="XM_031713998.1"/>
</dbReference>
<dbReference type="Gene3D" id="2.60.40.2030">
    <property type="match status" value="3"/>
</dbReference>
<keyword evidence="4" id="KW-0406">Ion transport</keyword>
<feature type="domain" description="Calx-beta" evidence="7">
    <location>
        <begin position="19"/>
        <end position="120"/>
    </location>
</feature>
<dbReference type="PANTHER" id="PTHR11878">
    <property type="entry name" value="SODIUM/CALCIUM EXCHANGER"/>
    <property type="match status" value="1"/>
</dbReference>
<feature type="domain" description="Calx-beta" evidence="7">
    <location>
        <begin position="246"/>
        <end position="347"/>
    </location>
</feature>
<feature type="domain" description="Calx-beta" evidence="7">
    <location>
        <begin position="131"/>
        <end position="234"/>
    </location>
</feature>
<evidence type="ECO:0000256" key="4">
    <source>
        <dbReference type="ARBA" id="ARBA00023065"/>
    </source>
</evidence>
<dbReference type="SMART" id="SM00237">
    <property type="entry name" value="Calx_beta"/>
    <property type="match status" value="3"/>
</dbReference>
<evidence type="ECO:0000313" key="8">
    <source>
        <dbReference type="Proteomes" id="UP000515163"/>
    </source>
</evidence>
<keyword evidence="8" id="KW-1185">Reference proteome</keyword>
<feature type="transmembrane region" description="Helical" evidence="5">
    <location>
        <begin position="395"/>
        <end position="419"/>
    </location>
</feature>
<sequence>MKQASIIYLVVLLVFLSSDLVTNKVDGTCNISITIQGGPVILVNEGQTTFPVTFLRTGNSTAVTVNARTNSGTAKEGSDFNSSTETIPFALNVNNVTVTFTILNNMKLENHNESFFINVTSSDPSVCTDSVIIQIKDDDKVTIGFHDEFIPVRENIGNVTMKFFKSPTGSTEISLTARYFTKGIGNATKNKDYQNVNKYITFTSLQYTKTETDAVAIIDNDIVEYTKCFNISMDATHPNVITSRQSMICILNDDKVTIEFRHSNLSVEEDLGYISVPIIKTGKSAIPISVRMTMNVEYNTAIKNVDYEEPRDKIITFPKDVSEMIFNVTIKNDDDFESTESFFVGIEVVDSSTTAIGTKGVSIIRITDRIDNEIHQERQRQIEEEQKRRALSLTYLLYVIVAVLIVMIIIFIVLIVMLIKKMRKFNKDRT</sequence>
<evidence type="ECO:0000256" key="3">
    <source>
        <dbReference type="ARBA" id="ARBA00022837"/>
    </source>
</evidence>
<keyword evidence="3" id="KW-0106">Calcium</keyword>
<organism evidence="8 9">
    <name type="scientific">Actinia tenebrosa</name>
    <name type="common">Australian red waratah sea anemone</name>
    <dbReference type="NCBI Taxonomy" id="6105"/>
    <lineage>
        <taxon>Eukaryota</taxon>
        <taxon>Metazoa</taxon>
        <taxon>Cnidaria</taxon>
        <taxon>Anthozoa</taxon>
        <taxon>Hexacorallia</taxon>
        <taxon>Actiniaria</taxon>
        <taxon>Actiniidae</taxon>
        <taxon>Actinia</taxon>
    </lineage>
</organism>
<evidence type="ECO:0000256" key="5">
    <source>
        <dbReference type="SAM" id="Phobius"/>
    </source>
</evidence>
<dbReference type="PANTHER" id="PTHR11878:SF76">
    <property type="entry name" value="CALX-BETA DOMAIN-CONTAINING PROTEIN"/>
    <property type="match status" value="1"/>
</dbReference>
<dbReference type="Proteomes" id="UP000515163">
    <property type="component" value="Unplaced"/>
</dbReference>
<dbReference type="Pfam" id="PF03160">
    <property type="entry name" value="Calx-beta"/>
    <property type="match status" value="2"/>
</dbReference>
<name>A0A6P8IUM2_ACTTE</name>
<dbReference type="InterPro" id="IPR038081">
    <property type="entry name" value="CalX-like_sf"/>
</dbReference>
<dbReference type="GO" id="GO:0098703">
    <property type="term" value="P:calcium ion import across plasma membrane"/>
    <property type="evidence" value="ECO:0007669"/>
    <property type="project" value="TreeGrafter"/>
</dbReference>
<evidence type="ECO:0000313" key="9">
    <source>
        <dbReference type="RefSeq" id="XP_031569858.1"/>
    </source>
</evidence>
<dbReference type="InParanoid" id="A0A6P8IUM2"/>
<dbReference type="GO" id="GO:0098794">
    <property type="term" value="C:postsynapse"/>
    <property type="evidence" value="ECO:0007669"/>
    <property type="project" value="TreeGrafter"/>
</dbReference>
<dbReference type="GO" id="GO:0042383">
    <property type="term" value="C:sarcolemma"/>
    <property type="evidence" value="ECO:0007669"/>
    <property type="project" value="TreeGrafter"/>
</dbReference>
<dbReference type="GO" id="GO:0007154">
    <property type="term" value="P:cell communication"/>
    <property type="evidence" value="ECO:0007669"/>
    <property type="project" value="InterPro"/>
</dbReference>
<dbReference type="InterPro" id="IPR003644">
    <property type="entry name" value="Calx_beta"/>
</dbReference>
<keyword evidence="5" id="KW-0812">Transmembrane</keyword>
<feature type="signal peptide" evidence="6">
    <location>
        <begin position="1"/>
        <end position="27"/>
    </location>
</feature>
<dbReference type="GO" id="GO:0005432">
    <property type="term" value="F:calcium:sodium antiporter activity"/>
    <property type="evidence" value="ECO:0007669"/>
    <property type="project" value="TreeGrafter"/>
</dbReference>